<protein>
    <recommendedName>
        <fullName evidence="7">50S ribosomal protein L19, chloroplastic</fullName>
    </recommendedName>
</protein>
<dbReference type="Gene3D" id="2.30.30.790">
    <property type="match status" value="1"/>
</dbReference>
<evidence type="ECO:0000256" key="4">
    <source>
        <dbReference type="ARBA" id="ARBA00022640"/>
    </source>
</evidence>
<dbReference type="PANTHER" id="PTHR15680">
    <property type="entry name" value="RIBOSOMAL PROTEIN L19"/>
    <property type="match status" value="1"/>
</dbReference>
<evidence type="ECO:0000313" key="9">
    <source>
        <dbReference type="Proteomes" id="UP001146120"/>
    </source>
</evidence>
<keyword evidence="5" id="KW-0689">Ribosomal protein</keyword>
<sequence>MAMSSSARSSVSPPMITMCDVCSCPLGKKYSIRQNNIKYCMSPAIDLRVPAGKRVSNMLATAIKSFAGCARTSARAFPFQPLVEAQRAFLSTAATAETPAVEKKHTKLKIPTKRAASLLQQLNQEAVEKSLATKEIDDFRPGDAVEVQVQEALACLDVHLLSCANVSVCNVSARVQRVKGVVLARRNRASGSSFVIRNHVGGYGYEQKIFLHSPLLQSVKLIKEAFIHKGKKRVRRAKLFYLREKAPSFTTV</sequence>
<dbReference type="GO" id="GO:0009507">
    <property type="term" value="C:chloroplast"/>
    <property type="evidence" value="ECO:0007669"/>
    <property type="project" value="UniProtKB-SubCell"/>
</dbReference>
<comment type="subcellular location">
    <subcellularLocation>
        <location evidence="1">Plastid</location>
        <location evidence="1">Chloroplast</location>
    </subcellularLocation>
</comment>
<dbReference type="EMBL" id="DAKRPA010000066">
    <property type="protein sequence ID" value="DBA00321.1"/>
    <property type="molecule type" value="Genomic_DNA"/>
</dbReference>
<dbReference type="PANTHER" id="PTHR15680:SF9">
    <property type="entry name" value="LARGE RIBOSOMAL SUBUNIT PROTEIN BL19M"/>
    <property type="match status" value="1"/>
</dbReference>
<dbReference type="Proteomes" id="UP001146120">
    <property type="component" value="Unassembled WGS sequence"/>
</dbReference>
<dbReference type="InterPro" id="IPR008991">
    <property type="entry name" value="Translation_prot_SH3-like_sf"/>
</dbReference>
<keyword evidence="4" id="KW-0934">Plastid</keyword>
<name>A0AAV2Z1P2_9STRA</name>
<dbReference type="InterPro" id="IPR001857">
    <property type="entry name" value="Ribosomal_bL19"/>
</dbReference>
<comment type="similarity">
    <text evidence="2">Belongs to the bacterial ribosomal protein bL19 family.</text>
</comment>
<dbReference type="InterPro" id="IPR038657">
    <property type="entry name" value="Ribosomal_bL19_sf"/>
</dbReference>
<evidence type="ECO:0000256" key="3">
    <source>
        <dbReference type="ARBA" id="ARBA00022528"/>
    </source>
</evidence>
<dbReference type="Pfam" id="PF01245">
    <property type="entry name" value="Ribosomal_L19"/>
    <property type="match status" value="1"/>
</dbReference>
<evidence type="ECO:0000256" key="5">
    <source>
        <dbReference type="ARBA" id="ARBA00022980"/>
    </source>
</evidence>
<dbReference type="SUPFAM" id="SSF50104">
    <property type="entry name" value="Translation proteins SH3-like domain"/>
    <property type="match status" value="1"/>
</dbReference>
<dbReference type="GO" id="GO:0005762">
    <property type="term" value="C:mitochondrial large ribosomal subunit"/>
    <property type="evidence" value="ECO:0007669"/>
    <property type="project" value="TreeGrafter"/>
</dbReference>
<dbReference type="GO" id="GO:0003735">
    <property type="term" value="F:structural constituent of ribosome"/>
    <property type="evidence" value="ECO:0007669"/>
    <property type="project" value="InterPro"/>
</dbReference>
<keyword evidence="3" id="KW-0150">Chloroplast</keyword>
<keyword evidence="9" id="KW-1185">Reference proteome</keyword>
<evidence type="ECO:0000313" key="8">
    <source>
        <dbReference type="EMBL" id="DBA00321.1"/>
    </source>
</evidence>
<dbReference type="AlphaFoldDB" id="A0AAV2Z1P2"/>
<proteinExistence type="inferred from homology"/>
<keyword evidence="6" id="KW-0687">Ribonucleoprotein</keyword>
<evidence type="ECO:0000256" key="2">
    <source>
        <dbReference type="ARBA" id="ARBA00005781"/>
    </source>
</evidence>
<accession>A0AAV2Z1P2</accession>
<evidence type="ECO:0000256" key="1">
    <source>
        <dbReference type="ARBA" id="ARBA00004229"/>
    </source>
</evidence>
<evidence type="ECO:0000256" key="6">
    <source>
        <dbReference type="ARBA" id="ARBA00023274"/>
    </source>
</evidence>
<dbReference type="GO" id="GO:0006412">
    <property type="term" value="P:translation"/>
    <property type="evidence" value="ECO:0007669"/>
    <property type="project" value="InterPro"/>
</dbReference>
<gene>
    <name evidence="8" type="ORF">N0F65_001516</name>
</gene>
<reference evidence="8" key="1">
    <citation type="submission" date="2022-11" db="EMBL/GenBank/DDBJ databases">
        <authorList>
            <person name="Morgan W.R."/>
            <person name="Tartar A."/>
        </authorList>
    </citation>
    <scope>NUCLEOTIDE SEQUENCE</scope>
    <source>
        <strain evidence="8">ARSEF 373</strain>
    </source>
</reference>
<evidence type="ECO:0000256" key="7">
    <source>
        <dbReference type="ARBA" id="ARBA00035376"/>
    </source>
</evidence>
<comment type="caution">
    <text evidence="8">The sequence shown here is derived from an EMBL/GenBank/DDBJ whole genome shotgun (WGS) entry which is preliminary data.</text>
</comment>
<reference evidence="8" key="2">
    <citation type="journal article" date="2023" name="Microbiol Resour">
        <title>Decontamination and Annotation of the Draft Genome Sequence of the Oomycete Lagenidium giganteum ARSEF 373.</title>
        <authorList>
            <person name="Morgan W.R."/>
            <person name="Tartar A."/>
        </authorList>
    </citation>
    <scope>NUCLEOTIDE SEQUENCE</scope>
    <source>
        <strain evidence="8">ARSEF 373</strain>
    </source>
</reference>
<organism evidence="8 9">
    <name type="scientific">Lagenidium giganteum</name>
    <dbReference type="NCBI Taxonomy" id="4803"/>
    <lineage>
        <taxon>Eukaryota</taxon>
        <taxon>Sar</taxon>
        <taxon>Stramenopiles</taxon>
        <taxon>Oomycota</taxon>
        <taxon>Peronosporomycetes</taxon>
        <taxon>Pythiales</taxon>
        <taxon>Pythiaceae</taxon>
    </lineage>
</organism>